<organism evidence="3 4">
    <name type="scientific">Actinoplanes palleronii</name>
    <dbReference type="NCBI Taxonomy" id="113570"/>
    <lineage>
        <taxon>Bacteria</taxon>
        <taxon>Bacillati</taxon>
        <taxon>Actinomycetota</taxon>
        <taxon>Actinomycetes</taxon>
        <taxon>Micromonosporales</taxon>
        <taxon>Micromonosporaceae</taxon>
        <taxon>Actinoplanes</taxon>
    </lineage>
</organism>
<dbReference type="CDD" id="cd00090">
    <property type="entry name" value="HTH_ARSR"/>
    <property type="match status" value="1"/>
</dbReference>
<sequence>MADELTQVHLTGEQIRALAHPLRLRLLGQLRLAGPATATSLATALATNTGATSYHLRQLAEAGLVIEEQRAGSGRQRWWRAAHDMSSFRRSYYDGDPEATAAAEWLQRQQVSRFAELAENWRRALPGETPAWQDTAEISDYMLELGSAQTQAMMRDIEEVIERYRKFGLDEPAPDTRSVALYTSALPRIEGVMEGGKSGTEGGEGGSGEDDATGDEADR</sequence>
<comment type="caution">
    <text evidence="3">The sequence shown here is derived from an EMBL/GenBank/DDBJ whole genome shotgun (WGS) entry which is preliminary data.</text>
</comment>
<dbReference type="Proteomes" id="UP000624709">
    <property type="component" value="Unassembled WGS sequence"/>
</dbReference>
<evidence type="ECO:0000313" key="3">
    <source>
        <dbReference type="EMBL" id="GIE67953.1"/>
    </source>
</evidence>
<feature type="region of interest" description="Disordered" evidence="1">
    <location>
        <begin position="190"/>
        <end position="219"/>
    </location>
</feature>
<name>A0ABQ4BBC3_9ACTN</name>
<dbReference type="Pfam" id="PF12840">
    <property type="entry name" value="HTH_20"/>
    <property type="match status" value="1"/>
</dbReference>
<dbReference type="Gene3D" id="1.10.10.10">
    <property type="entry name" value="Winged helix-like DNA-binding domain superfamily/Winged helix DNA-binding domain"/>
    <property type="match status" value="1"/>
</dbReference>
<dbReference type="InterPro" id="IPR036390">
    <property type="entry name" value="WH_DNA-bd_sf"/>
</dbReference>
<evidence type="ECO:0000256" key="1">
    <source>
        <dbReference type="SAM" id="MobiDB-lite"/>
    </source>
</evidence>
<evidence type="ECO:0000313" key="4">
    <source>
        <dbReference type="Proteomes" id="UP000624709"/>
    </source>
</evidence>
<dbReference type="InterPro" id="IPR011991">
    <property type="entry name" value="ArsR-like_HTH"/>
</dbReference>
<dbReference type="SUPFAM" id="SSF46785">
    <property type="entry name" value="Winged helix' DNA-binding domain"/>
    <property type="match status" value="1"/>
</dbReference>
<dbReference type="EMBL" id="BOMS01000053">
    <property type="protein sequence ID" value="GIE67953.1"/>
    <property type="molecule type" value="Genomic_DNA"/>
</dbReference>
<dbReference type="SMART" id="SM00418">
    <property type="entry name" value="HTH_ARSR"/>
    <property type="match status" value="1"/>
</dbReference>
<feature type="compositionally biased region" description="Acidic residues" evidence="1">
    <location>
        <begin position="207"/>
        <end position="219"/>
    </location>
</feature>
<accession>A0ABQ4BBC3</accession>
<protein>
    <recommendedName>
        <fullName evidence="2">HTH arsR-type domain-containing protein</fullName>
    </recommendedName>
</protein>
<dbReference type="InterPro" id="IPR036388">
    <property type="entry name" value="WH-like_DNA-bd_sf"/>
</dbReference>
<dbReference type="RefSeq" id="WP_203826354.1">
    <property type="nucleotide sequence ID" value="NZ_BAAATY010000021.1"/>
</dbReference>
<feature type="domain" description="HTH arsR-type" evidence="2">
    <location>
        <begin position="13"/>
        <end position="108"/>
    </location>
</feature>
<feature type="compositionally biased region" description="Gly residues" evidence="1">
    <location>
        <begin position="193"/>
        <end position="206"/>
    </location>
</feature>
<reference evidence="3 4" key="1">
    <citation type="submission" date="2021-01" db="EMBL/GenBank/DDBJ databases">
        <title>Whole genome shotgun sequence of Actinoplanes palleronii NBRC 14916.</title>
        <authorList>
            <person name="Komaki H."/>
            <person name="Tamura T."/>
        </authorList>
    </citation>
    <scope>NUCLEOTIDE SEQUENCE [LARGE SCALE GENOMIC DNA]</scope>
    <source>
        <strain evidence="3 4">NBRC 14916</strain>
    </source>
</reference>
<dbReference type="InterPro" id="IPR001845">
    <property type="entry name" value="HTH_ArsR_DNA-bd_dom"/>
</dbReference>
<keyword evidence="4" id="KW-1185">Reference proteome</keyword>
<proteinExistence type="predicted"/>
<gene>
    <name evidence="3" type="ORF">Apa02nite_040610</name>
</gene>
<evidence type="ECO:0000259" key="2">
    <source>
        <dbReference type="SMART" id="SM00418"/>
    </source>
</evidence>